<dbReference type="PANTHER" id="PTHR47894:SF1">
    <property type="entry name" value="HTH-TYPE TRANSCRIPTIONAL REGULATOR VQSM"/>
    <property type="match status" value="1"/>
</dbReference>
<sequence>MFDKDILNHSISDANQHLFQTMKEALRRIYQSQEKNDDALLESIQKEIISALPEALPSIEQVAETLNIGAHTLQRRLSDKGYNFSKLLDLTRRQLAMNYLQNTTISTSEIAFLLAYSETSAFDRAFKRWTSMKPLEYRQRHNR</sequence>
<dbReference type="Pfam" id="PF12833">
    <property type="entry name" value="HTH_18"/>
    <property type="match status" value="1"/>
</dbReference>
<evidence type="ECO:0000256" key="2">
    <source>
        <dbReference type="ARBA" id="ARBA00023125"/>
    </source>
</evidence>
<dbReference type="InterPro" id="IPR009057">
    <property type="entry name" value="Homeodomain-like_sf"/>
</dbReference>
<dbReference type="RefSeq" id="WP_280320333.1">
    <property type="nucleotide sequence ID" value="NZ_CP118605.1"/>
</dbReference>
<accession>A0ABY8ND49</accession>
<protein>
    <submittedName>
        <fullName evidence="5">AraC family transcriptional regulator</fullName>
    </submittedName>
</protein>
<keyword evidence="2" id="KW-0238">DNA-binding</keyword>
<dbReference type="Gene3D" id="1.10.10.60">
    <property type="entry name" value="Homeodomain-like"/>
    <property type="match status" value="1"/>
</dbReference>
<evidence type="ECO:0000256" key="3">
    <source>
        <dbReference type="ARBA" id="ARBA00023163"/>
    </source>
</evidence>
<dbReference type="Proteomes" id="UP001236500">
    <property type="component" value="Chromosome"/>
</dbReference>
<name>A0ABY8ND49_9GAMM</name>
<evidence type="ECO:0000256" key="1">
    <source>
        <dbReference type="ARBA" id="ARBA00023015"/>
    </source>
</evidence>
<proteinExistence type="predicted"/>
<gene>
    <name evidence="5" type="ORF">PVT68_17410</name>
</gene>
<dbReference type="SUPFAM" id="SSF46689">
    <property type="entry name" value="Homeodomain-like"/>
    <property type="match status" value="1"/>
</dbReference>
<keyword evidence="3" id="KW-0804">Transcription</keyword>
<dbReference type="EMBL" id="CP118605">
    <property type="protein sequence ID" value="WGL16527.1"/>
    <property type="molecule type" value="Genomic_DNA"/>
</dbReference>
<reference evidence="5 6" key="1">
    <citation type="submission" date="2023-02" db="EMBL/GenBank/DDBJ databases">
        <title>Description and genomic characterization of Microbulbifer bruguierae sp. nov., isolated from the sediment of mangrove plant Bruguiera sexangula.</title>
        <authorList>
            <person name="Long M."/>
        </authorList>
    </citation>
    <scope>NUCLEOTIDE SEQUENCE [LARGE SCALE GENOMIC DNA]</scope>
    <source>
        <strain evidence="5 6">H12</strain>
    </source>
</reference>
<evidence type="ECO:0000313" key="5">
    <source>
        <dbReference type="EMBL" id="WGL16527.1"/>
    </source>
</evidence>
<evidence type="ECO:0000313" key="6">
    <source>
        <dbReference type="Proteomes" id="UP001236500"/>
    </source>
</evidence>
<dbReference type="PROSITE" id="PS01124">
    <property type="entry name" value="HTH_ARAC_FAMILY_2"/>
    <property type="match status" value="1"/>
</dbReference>
<feature type="domain" description="HTH araC/xylS-type" evidence="4">
    <location>
        <begin position="42"/>
        <end position="140"/>
    </location>
</feature>
<keyword evidence="1" id="KW-0805">Transcription regulation</keyword>
<keyword evidence="6" id="KW-1185">Reference proteome</keyword>
<dbReference type="SMART" id="SM00342">
    <property type="entry name" value="HTH_ARAC"/>
    <property type="match status" value="1"/>
</dbReference>
<evidence type="ECO:0000259" key="4">
    <source>
        <dbReference type="PROSITE" id="PS01124"/>
    </source>
</evidence>
<dbReference type="InterPro" id="IPR018060">
    <property type="entry name" value="HTH_AraC"/>
</dbReference>
<dbReference type="PANTHER" id="PTHR47894">
    <property type="entry name" value="HTH-TYPE TRANSCRIPTIONAL REGULATOR GADX"/>
    <property type="match status" value="1"/>
</dbReference>
<organism evidence="5 6">
    <name type="scientific">Microbulbifer bruguierae</name>
    <dbReference type="NCBI Taxonomy" id="3029061"/>
    <lineage>
        <taxon>Bacteria</taxon>
        <taxon>Pseudomonadati</taxon>
        <taxon>Pseudomonadota</taxon>
        <taxon>Gammaproteobacteria</taxon>
        <taxon>Cellvibrionales</taxon>
        <taxon>Microbulbiferaceae</taxon>
        <taxon>Microbulbifer</taxon>
    </lineage>
</organism>